<dbReference type="EMBL" id="UINC01001284">
    <property type="protein sequence ID" value="SUZ76609.1"/>
    <property type="molecule type" value="Genomic_DNA"/>
</dbReference>
<dbReference type="FunFam" id="3.20.20.140:FF:000014">
    <property type="entry name" value="5-methylthioadenosine/S-adenosylhomocysteine deaminase"/>
    <property type="match status" value="1"/>
</dbReference>
<dbReference type="SUPFAM" id="SSF51556">
    <property type="entry name" value="Metallo-dependent hydrolases"/>
    <property type="match status" value="1"/>
</dbReference>
<gene>
    <name evidence="5" type="ORF">METZ01_LOCUS29463</name>
</gene>
<dbReference type="GO" id="GO:0019239">
    <property type="term" value="F:deaminase activity"/>
    <property type="evidence" value="ECO:0007669"/>
    <property type="project" value="InterPro"/>
</dbReference>
<proteinExistence type="inferred from homology"/>
<evidence type="ECO:0000256" key="3">
    <source>
        <dbReference type="ARBA" id="ARBA00022833"/>
    </source>
</evidence>
<dbReference type="Pfam" id="PF01979">
    <property type="entry name" value="Amidohydro_1"/>
    <property type="match status" value="1"/>
</dbReference>
<name>A0A381QDY9_9ZZZZ</name>
<dbReference type="CDD" id="cd01298">
    <property type="entry name" value="ATZ_TRZ_like"/>
    <property type="match status" value="1"/>
</dbReference>
<dbReference type="Gene3D" id="3.20.20.140">
    <property type="entry name" value="Metal-dependent hydrolases"/>
    <property type="match status" value="1"/>
</dbReference>
<sequence length="452" mass="49331">MNTKNTLQSDVLIHAKWIIPVVPAGLVLDNHVVAIKDKKIAAICSQEEAHSTIIAKQNIELPQHVLIPGLVNAHGHSPMALFRGVADDIPLKQWLEEKIWPLENKLIDREFVHQGARLAIAEMIKSGTTCFADMYFFPDEVAKAALDAHIRVQLASPILDFPSVWALDAQEYIQKATQLHDDFRNSDLIYTAFGPHAPYTISDAPLKKLAVLAEELDVPIHMHVHETAQEVTDSIAKNGRRPLGRLKELGLITPRLLCVHATQLLDEEILLLAEQGSSVIHCPESNLKLASGFCESAKLLSNSVNVALGTDGAASNNDLDMFSEMRTAALVGKAVAGDASELPAHQVLEMATINGARALGIEQKIGSLEVGKFADIAAVNLDQLNTLPHNNPLSHLVFATKSSQVSHVWCGGKAILDNGSLKTFDEGLLRTTTLNWQERILAANSSDLHEKR</sequence>
<dbReference type="InterPro" id="IPR050287">
    <property type="entry name" value="MTA/SAH_deaminase"/>
</dbReference>
<dbReference type="Gene3D" id="2.30.40.10">
    <property type="entry name" value="Urease, subunit C, domain 1"/>
    <property type="match status" value="1"/>
</dbReference>
<protein>
    <recommendedName>
        <fullName evidence="4">Amidohydrolase-related domain-containing protein</fullName>
    </recommendedName>
</protein>
<feature type="domain" description="Amidohydrolase-related" evidence="4">
    <location>
        <begin position="65"/>
        <end position="414"/>
    </location>
</feature>
<dbReference type="SUPFAM" id="SSF51338">
    <property type="entry name" value="Composite domain of metallo-dependent hydrolases"/>
    <property type="match status" value="1"/>
</dbReference>
<reference evidence="5" key="1">
    <citation type="submission" date="2018-05" db="EMBL/GenBank/DDBJ databases">
        <authorList>
            <person name="Lanie J.A."/>
            <person name="Ng W.-L."/>
            <person name="Kazmierczak K.M."/>
            <person name="Andrzejewski T.M."/>
            <person name="Davidsen T.M."/>
            <person name="Wayne K.J."/>
            <person name="Tettelin H."/>
            <person name="Glass J.I."/>
            <person name="Rusch D."/>
            <person name="Podicherti R."/>
            <person name="Tsui H.-C.T."/>
            <person name="Winkler M.E."/>
        </authorList>
    </citation>
    <scope>NUCLEOTIDE SEQUENCE</scope>
</reference>
<dbReference type="GO" id="GO:0046872">
    <property type="term" value="F:metal ion binding"/>
    <property type="evidence" value="ECO:0007669"/>
    <property type="project" value="UniProtKB-KW"/>
</dbReference>
<dbReference type="PANTHER" id="PTHR43794:SF11">
    <property type="entry name" value="AMIDOHYDROLASE-RELATED DOMAIN-CONTAINING PROTEIN"/>
    <property type="match status" value="1"/>
</dbReference>
<evidence type="ECO:0000256" key="1">
    <source>
        <dbReference type="ARBA" id="ARBA00022723"/>
    </source>
</evidence>
<accession>A0A381QDY9</accession>
<dbReference type="InterPro" id="IPR011059">
    <property type="entry name" value="Metal-dep_hydrolase_composite"/>
</dbReference>
<dbReference type="HAMAP" id="MF_01281">
    <property type="entry name" value="MTA_SAH_deamin"/>
    <property type="match status" value="1"/>
</dbReference>
<dbReference type="InterPro" id="IPR032466">
    <property type="entry name" value="Metal_Hydrolase"/>
</dbReference>
<dbReference type="GO" id="GO:0016814">
    <property type="term" value="F:hydrolase activity, acting on carbon-nitrogen (but not peptide) bonds, in cyclic amidines"/>
    <property type="evidence" value="ECO:0007669"/>
    <property type="project" value="UniProtKB-ARBA"/>
</dbReference>
<dbReference type="PANTHER" id="PTHR43794">
    <property type="entry name" value="AMINOHYDROLASE SSNA-RELATED"/>
    <property type="match status" value="1"/>
</dbReference>
<evidence type="ECO:0000259" key="4">
    <source>
        <dbReference type="Pfam" id="PF01979"/>
    </source>
</evidence>
<evidence type="ECO:0000313" key="5">
    <source>
        <dbReference type="EMBL" id="SUZ76609.1"/>
    </source>
</evidence>
<dbReference type="AlphaFoldDB" id="A0A381QDY9"/>
<evidence type="ECO:0000256" key="2">
    <source>
        <dbReference type="ARBA" id="ARBA00022801"/>
    </source>
</evidence>
<dbReference type="InterPro" id="IPR006680">
    <property type="entry name" value="Amidohydro-rel"/>
</dbReference>
<dbReference type="NCBIfam" id="NF006549">
    <property type="entry name" value="PRK09045.1"/>
    <property type="match status" value="1"/>
</dbReference>
<keyword evidence="2" id="KW-0378">Hydrolase</keyword>
<organism evidence="5">
    <name type="scientific">marine metagenome</name>
    <dbReference type="NCBI Taxonomy" id="408172"/>
    <lineage>
        <taxon>unclassified sequences</taxon>
        <taxon>metagenomes</taxon>
        <taxon>ecological metagenomes</taxon>
    </lineage>
</organism>
<keyword evidence="3" id="KW-0862">Zinc</keyword>
<keyword evidence="1" id="KW-0479">Metal-binding</keyword>
<dbReference type="InterPro" id="IPR023512">
    <property type="entry name" value="Deaminase_MtaD/DadD"/>
</dbReference>